<evidence type="ECO:0000256" key="7">
    <source>
        <dbReference type="ARBA" id="ARBA00022833"/>
    </source>
</evidence>
<dbReference type="Proteomes" id="UP000034235">
    <property type="component" value="Unassembled WGS sequence"/>
</dbReference>
<dbReference type="InterPro" id="IPR012763">
    <property type="entry name" value="DNA_pol_III_sug/sutau_N"/>
</dbReference>
<evidence type="ECO:0000256" key="6">
    <source>
        <dbReference type="ARBA" id="ARBA00022741"/>
    </source>
</evidence>
<dbReference type="NCBIfam" id="TIGR02397">
    <property type="entry name" value="dnaX_nterm"/>
    <property type="match status" value="1"/>
</dbReference>
<keyword evidence="9 11" id="KW-0239">DNA-directed DNA polymerase</keyword>
<dbReference type="Pfam" id="PF22608">
    <property type="entry name" value="DNAX_ATPase_lid"/>
    <property type="match status" value="1"/>
</dbReference>
<dbReference type="SUPFAM" id="SSF52540">
    <property type="entry name" value="P-loop containing nucleoside triphosphate hydrolases"/>
    <property type="match status" value="1"/>
</dbReference>
<keyword evidence="5" id="KW-0479">Metal-binding</keyword>
<gene>
    <name evidence="11" type="primary">dnaX</name>
    <name evidence="13" type="ORF">US86_C0007G0043</name>
</gene>
<keyword evidence="3 11" id="KW-0548">Nucleotidyltransferase</keyword>
<dbReference type="AlphaFoldDB" id="A0A0G0JE99"/>
<name>A0A0G0JE99_9BACT</name>
<comment type="catalytic activity">
    <reaction evidence="10 11">
        <text>DNA(n) + a 2'-deoxyribonucleoside 5'-triphosphate = DNA(n+1) + diphosphate</text>
        <dbReference type="Rhea" id="RHEA:22508"/>
        <dbReference type="Rhea" id="RHEA-COMP:17339"/>
        <dbReference type="Rhea" id="RHEA-COMP:17340"/>
        <dbReference type="ChEBI" id="CHEBI:33019"/>
        <dbReference type="ChEBI" id="CHEBI:61560"/>
        <dbReference type="ChEBI" id="CHEBI:173112"/>
        <dbReference type="EC" id="2.7.7.7"/>
    </reaction>
</comment>
<dbReference type="EMBL" id="LBUP01000007">
    <property type="protein sequence ID" value="KKQ65998.1"/>
    <property type="molecule type" value="Genomic_DNA"/>
</dbReference>
<dbReference type="EC" id="2.7.7.7" evidence="11"/>
<dbReference type="GO" id="GO:0005524">
    <property type="term" value="F:ATP binding"/>
    <property type="evidence" value="ECO:0007669"/>
    <property type="project" value="UniProtKB-KW"/>
</dbReference>
<evidence type="ECO:0000313" key="13">
    <source>
        <dbReference type="EMBL" id="KKQ65998.1"/>
    </source>
</evidence>
<evidence type="ECO:0000256" key="3">
    <source>
        <dbReference type="ARBA" id="ARBA00022695"/>
    </source>
</evidence>
<protein>
    <recommendedName>
        <fullName evidence="11">DNA polymerase III subunit gamma/tau</fullName>
        <ecNumber evidence="11">2.7.7.7</ecNumber>
    </recommendedName>
</protein>
<sequence length="511" mass="57047">MVFYRQYRPQTLDELIGQDHVKSILKKAHQENRLSHAYLFCGPRGTGKTSTARILAKMVNCQIPERSPCNKCDTCNSITDGSNLDLIEIDAASNRGIDDIRQLRENIKLSPTNSAKKVYIIDEVHMLTNEAFNALLKTLEEPPAHVIFILATTEVAKIPSTILSRVQRLDFKHATIPDLIIALDRVVKEEGLSVEQEALQLIAKKAEGGFRDGLKILDQLSSKNEKITVKLVEESVKSGSFDELVELLRLVTEKDAKGALQALLKQLETGANIKELLTSIMDLIRMMLFIKNGLPEISISSLGQEKHKALTEISKDLSLDNLVSYLDNFQKAYERIKVSAVPSLPLEVAVIESCREPNTMSLRGVETTKQSQIAALPAVARNDDIKHPLIIAFTNESGDMVVLKDKWNYILETIKPHNYSLEALLRLATVLECNEGQVLIEVPYTFHQRILETQKSRDLLESVLADVLGKQAHVKTKVGKKKVILDDANVEVAADDDIIRIASEIFNSDNL</sequence>
<dbReference type="InterPro" id="IPR038454">
    <property type="entry name" value="DnaA_N_sf"/>
</dbReference>
<dbReference type="Gene3D" id="3.30.300.180">
    <property type="match status" value="1"/>
</dbReference>
<proteinExistence type="inferred from homology"/>
<dbReference type="Pfam" id="PF13177">
    <property type="entry name" value="DNA_pol3_delta2"/>
    <property type="match status" value="1"/>
</dbReference>
<evidence type="ECO:0000256" key="11">
    <source>
        <dbReference type="RuleBase" id="RU364063"/>
    </source>
</evidence>
<dbReference type="InterPro" id="IPR050238">
    <property type="entry name" value="DNA_Rep/Repair_Clamp_Loader"/>
</dbReference>
<keyword evidence="6 11" id="KW-0547">Nucleotide-binding</keyword>
<comment type="similarity">
    <text evidence="1 11">Belongs to the DnaX/STICHEL family.</text>
</comment>
<dbReference type="GO" id="GO:0046872">
    <property type="term" value="F:metal ion binding"/>
    <property type="evidence" value="ECO:0007669"/>
    <property type="project" value="UniProtKB-KW"/>
</dbReference>
<dbReference type="Gene3D" id="1.20.272.10">
    <property type="match status" value="1"/>
</dbReference>
<dbReference type="GO" id="GO:0003677">
    <property type="term" value="F:DNA binding"/>
    <property type="evidence" value="ECO:0007669"/>
    <property type="project" value="InterPro"/>
</dbReference>
<dbReference type="NCBIfam" id="NF004046">
    <property type="entry name" value="PRK05563.1"/>
    <property type="match status" value="1"/>
</dbReference>
<organism evidence="13 14">
    <name type="scientific">Candidatus Daviesbacteria bacterium GW2011_GWA2_38_24</name>
    <dbReference type="NCBI Taxonomy" id="1618422"/>
    <lineage>
        <taxon>Bacteria</taxon>
        <taxon>Candidatus Daviesiibacteriota</taxon>
    </lineage>
</organism>
<evidence type="ECO:0000256" key="8">
    <source>
        <dbReference type="ARBA" id="ARBA00022840"/>
    </source>
</evidence>
<dbReference type="SMART" id="SM00382">
    <property type="entry name" value="AAA"/>
    <property type="match status" value="1"/>
</dbReference>
<feature type="domain" description="AAA+ ATPase" evidence="12">
    <location>
        <begin position="34"/>
        <end position="187"/>
    </location>
</feature>
<dbReference type="PANTHER" id="PTHR11669:SF0">
    <property type="entry name" value="PROTEIN STICHEL-LIKE 2"/>
    <property type="match status" value="1"/>
</dbReference>
<evidence type="ECO:0000256" key="4">
    <source>
        <dbReference type="ARBA" id="ARBA00022705"/>
    </source>
</evidence>
<keyword evidence="7" id="KW-0862">Zinc</keyword>
<accession>A0A0G0JE99</accession>
<dbReference type="GO" id="GO:0009360">
    <property type="term" value="C:DNA polymerase III complex"/>
    <property type="evidence" value="ECO:0007669"/>
    <property type="project" value="InterPro"/>
</dbReference>
<keyword evidence="8 11" id="KW-0067">ATP-binding</keyword>
<dbReference type="SUPFAM" id="SSF48019">
    <property type="entry name" value="post-AAA+ oligomerization domain-like"/>
    <property type="match status" value="1"/>
</dbReference>
<dbReference type="InterPro" id="IPR045085">
    <property type="entry name" value="HLD_clamp_pol_III_gamma_tau"/>
</dbReference>
<evidence type="ECO:0000256" key="2">
    <source>
        <dbReference type="ARBA" id="ARBA00022679"/>
    </source>
</evidence>
<dbReference type="CDD" id="cd00009">
    <property type="entry name" value="AAA"/>
    <property type="match status" value="1"/>
</dbReference>
<dbReference type="InterPro" id="IPR027417">
    <property type="entry name" value="P-loop_NTPase"/>
</dbReference>
<evidence type="ECO:0000256" key="1">
    <source>
        <dbReference type="ARBA" id="ARBA00006360"/>
    </source>
</evidence>
<dbReference type="InterPro" id="IPR022754">
    <property type="entry name" value="DNA_pol_III_gamma-3"/>
</dbReference>
<evidence type="ECO:0000256" key="5">
    <source>
        <dbReference type="ARBA" id="ARBA00022723"/>
    </source>
</evidence>
<comment type="caution">
    <text evidence="13">The sequence shown here is derived from an EMBL/GenBank/DDBJ whole genome shotgun (WGS) entry which is preliminary data.</text>
</comment>
<dbReference type="InterPro" id="IPR048448">
    <property type="entry name" value="DnaX-like_C"/>
</dbReference>
<dbReference type="PRINTS" id="PR00300">
    <property type="entry name" value="CLPPROTEASEA"/>
</dbReference>
<dbReference type="GO" id="GO:0003887">
    <property type="term" value="F:DNA-directed DNA polymerase activity"/>
    <property type="evidence" value="ECO:0007669"/>
    <property type="project" value="UniProtKB-KW"/>
</dbReference>
<comment type="subunit">
    <text evidence="11">DNA polymerase III contains a core (composed of alpha, epsilon and theta chains) that associates with a tau subunit. This core dimerizes to form the POLIII' complex. PolIII' associates with the gamma complex (composed of gamma, delta, delta', psi and chi chains) and with the beta chain to form the complete DNA polymerase III complex.</text>
</comment>
<reference evidence="13 14" key="1">
    <citation type="journal article" date="2015" name="Nature">
        <title>rRNA introns, odd ribosomes, and small enigmatic genomes across a large radiation of phyla.</title>
        <authorList>
            <person name="Brown C.T."/>
            <person name="Hug L.A."/>
            <person name="Thomas B.C."/>
            <person name="Sharon I."/>
            <person name="Castelle C.J."/>
            <person name="Singh A."/>
            <person name="Wilkins M.J."/>
            <person name="Williams K.H."/>
            <person name="Banfield J.F."/>
        </authorList>
    </citation>
    <scope>NUCLEOTIDE SEQUENCE [LARGE SCALE GENOMIC DNA]</scope>
</reference>
<evidence type="ECO:0000313" key="14">
    <source>
        <dbReference type="Proteomes" id="UP000034235"/>
    </source>
</evidence>
<dbReference type="PATRIC" id="fig|1618422.5.peg.950"/>
<keyword evidence="4 11" id="KW-0235">DNA replication</keyword>
<evidence type="ECO:0000256" key="9">
    <source>
        <dbReference type="ARBA" id="ARBA00022932"/>
    </source>
</evidence>
<evidence type="ECO:0000256" key="10">
    <source>
        <dbReference type="ARBA" id="ARBA00049244"/>
    </source>
</evidence>
<dbReference type="InterPro" id="IPR003593">
    <property type="entry name" value="AAA+_ATPase"/>
</dbReference>
<dbReference type="Gene3D" id="1.10.8.60">
    <property type="match status" value="1"/>
</dbReference>
<keyword evidence="2 11" id="KW-0808">Transferase</keyword>
<dbReference type="Pfam" id="PF12169">
    <property type="entry name" value="DNA_pol3_gamma3"/>
    <property type="match status" value="1"/>
</dbReference>
<comment type="function">
    <text evidence="11">DNA polymerase III is a complex, multichain enzyme responsible for most of the replicative synthesis in bacteria. This DNA polymerase also exhibits 3' to 5' exonuclease activity.</text>
</comment>
<dbReference type="PANTHER" id="PTHR11669">
    <property type="entry name" value="REPLICATION FACTOR C / DNA POLYMERASE III GAMMA-TAU SUBUNIT"/>
    <property type="match status" value="1"/>
</dbReference>
<dbReference type="GO" id="GO:0006261">
    <property type="term" value="P:DNA-templated DNA replication"/>
    <property type="evidence" value="ECO:0007669"/>
    <property type="project" value="TreeGrafter"/>
</dbReference>
<dbReference type="Gene3D" id="3.40.50.300">
    <property type="entry name" value="P-loop containing nucleotide triphosphate hydrolases"/>
    <property type="match status" value="1"/>
</dbReference>
<evidence type="ECO:0000259" key="12">
    <source>
        <dbReference type="SMART" id="SM00382"/>
    </source>
</evidence>
<dbReference type="FunFam" id="3.40.50.300:FF:000014">
    <property type="entry name" value="DNA polymerase III subunit gamma/tau"/>
    <property type="match status" value="1"/>
</dbReference>
<dbReference type="InterPro" id="IPR008921">
    <property type="entry name" value="DNA_pol3_clamp-load_cplx_C"/>
</dbReference>
<dbReference type="Pfam" id="PF20964">
    <property type="entry name" value="DnaX_C"/>
    <property type="match status" value="1"/>
</dbReference>
<dbReference type="InterPro" id="IPR001270">
    <property type="entry name" value="ClpA/B"/>
</dbReference>